<dbReference type="GO" id="GO:0000160">
    <property type="term" value="P:phosphorelay signal transduction system"/>
    <property type="evidence" value="ECO:0007669"/>
    <property type="project" value="UniProtKB-KW"/>
</dbReference>
<dbReference type="AlphaFoldDB" id="A0A7X3G5X2"/>
<name>A0A7X3G5X2_9BURK</name>
<dbReference type="SUPFAM" id="SSF47226">
    <property type="entry name" value="Histidine-containing phosphotransfer domain, HPT domain"/>
    <property type="match status" value="1"/>
</dbReference>
<organism evidence="4 5">
    <name type="scientific">Massilia cellulosiltytica</name>
    <dbReference type="NCBI Taxonomy" id="2683234"/>
    <lineage>
        <taxon>Bacteria</taxon>
        <taxon>Pseudomonadati</taxon>
        <taxon>Pseudomonadota</taxon>
        <taxon>Betaproteobacteria</taxon>
        <taxon>Burkholderiales</taxon>
        <taxon>Oxalobacteraceae</taxon>
        <taxon>Telluria group</taxon>
        <taxon>Massilia</taxon>
    </lineage>
</organism>
<protein>
    <submittedName>
        <fullName evidence="4">Phosphotransfer domain-containing protein</fullName>
    </submittedName>
</protein>
<dbReference type="EMBL" id="WSES01000013">
    <property type="protein sequence ID" value="MVW64266.1"/>
    <property type="molecule type" value="Genomic_DNA"/>
</dbReference>
<dbReference type="Pfam" id="PF01627">
    <property type="entry name" value="Hpt"/>
    <property type="match status" value="1"/>
</dbReference>
<dbReference type="RefSeq" id="WP_160410779.1">
    <property type="nucleotide sequence ID" value="NZ_WSES01000013.1"/>
</dbReference>
<dbReference type="Gene3D" id="1.20.120.160">
    <property type="entry name" value="HPT domain"/>
    <property type="match status" value="1"/>
</dbReference>
<gene>
    <name evidence="4" type="ORF">GPY61_30510</name>
</gene>
<dbReference type="InterPro" id="IPR036641">
    <property type="entry name" value="HPT_dom_sf"/>
</dbReference>
<evidence type="ECO:0000313" key="5">
    <source>
        <dbReference type="Proteomes" id="UP000443353"/>
    </source>
</evidence>
<dbReference type="InterPro" id="IPR008207">
    <property type="entry name" value="Sig_transdc_His_kin_Hpt_dom"/>
</dbReference>
<evidence type="ECO:0000256" key="2">
    <source>
        <dbReference type="PROSITE-ProRule" id="PRU00110"/>
    </source>
</evidence>
<keyword evidence="5" id="KW-1185">Reference proteome</keyword>
<reference evidence="4 5" key="1">
    <citation type="submission" date="2019-12" db="EMBL/GenBank/DDBJ databases">
        <authorList>
            <person name="Li C."/>
            <person name="Zhao J."/>
        </authorList>
    </citation>
    <scope>NUCLEOTIDE SEQUENCE [LARGE SCALE GENOMIC DNA]</scope>
    <source>
        <strain evidence="4 5">NEAU-DD11</strain>
    </source>
</reference>
<evidence type="ECO:0000259" key="3">
    <source>
        <dbReference type="PROSITE" id="PS50894"/>
    </source>
</evidence>
<comment type="caution">
    <text evidence="4">The sequence shown here is derived from an EMBL/GenBank/DDBJ whole genome shotgun (WGS) entry which is preliminary data.</text>
</comment>
<dbReference type="GO" id="GO:0004672">
    <property type="term" value="F:protein kinase activity"/>
    <property type="evidence" value="ECO:0007669"/>
    <property type="project" value="UniProtKB-ARBA"/>
</dbReference>
<dbReference type="PROSITE" id="PS50894">
    <property type="entry name" value="HPT"/>
    <property type="match status" value="1"/>
</dbReference>
<sequence length="205" mass="21733">MDSPDRRFPPDAHDAPAVNHAGGIARLMGDGALFGRVLARFRNEYRQAAAGIRTAHDQGDTALALRLVHTLKGAAGMIEAVPLRRQADIVEGLLRGGAGDVHGSLARLQDELERVLRELDALALTLPERRPAAPAQPPAEMDHAIVDRLMALLDEGNGDAVDLVREGAGALAAQLGEGCYRQVADLVEGFDFDGALALLRERAGG</sequence>
<dbReference type="Proteomes" id="UP000443353">
    <property type="component" value="Unassembled WGS sequence"/>
</dbReference>
<keyword evidence="2" id="KW-0597">Phosphoprotein</keyword>
<keyword evidence="1" id="KW-0902">Two-component regulatory system</keyword>
<proteinExistence type="predicted"/>
<accession>A0A7X3G5X2</accession>
<feature type="modified residue" description="Phosphohistidine" evidence="2">
    <location>
        <position position="69"/>
    </location>
</feature>
<feature type="domain" description="HPt" evidence="3">
    <location>
        <begin position="30"/>
        <end position="129"/>
    </location>
</feature>
<evidence type="ECO:0000256" key="1">
    <source>
        <dbReference type="ARBA" id="ARBA00023012"/>
    </source>
</evidence>
<evidence type="ECO:0000313" key="4">
    <source>
        <dbReference type="EMBL" id="MVW64266.1"/>
    </source>
</evidence>